<dbReference type="EMBL" id="CAACVG010011320">
    <property type="protein sequence ID" value="VEN57827.1"/>
    <property type="molecule type" value="Genomic_DNA"/>
</dbReference>
<feature type="signal peptide" evidence="2">
    <location>
        <begin position="1"/>
        <end position="17"/>
    </location>
</feature>
<dbReference type="Proteomes" id="UP000410492">
    <property type="component" value="Unassembled WGS sequence"/>
</dbReference>
<evidence type="ECO:0000313" key="4">
    <source>
        <dbReference type="Proteomes" id="UP000410492"/>
    </source>
</evidence>
<accession>A0A653DEP0</accession>
<feature type="chain" id="PRO_5025003611" evidence="2">
    <location>
        <begin position="18"/>
        <end position="328"/>
    </location>
</feature>
<protein>
    <submittedName>
        <fullName evidence="3">Uncharacterized protein</fullName>
    </submittedName>
</protein>
<feature type="compositionally biased region" description="Gly residues" evidence="1">
    <location>
        <begin position="124"/>
        <end position="135"/>
    </location>
</feature>
<reference evidence="3 4" key="1">
    <citation type="submission" date="2019-01" db="EMBL/GenBank/DDBJ databases">
        <authorList>
            <person name="Sayadi A."/>
        </authorList>
    </citation>
    <scope>NUCLEOTIDE SEQUENCE [LARGE SCALE GENOMIC DNA]</scope>
</reference>
<sequence>MFRFVLVVSFVVSGAVGIPASRGLGHLAIHNSHRHPRWAYQSACVDPSAPQPQSTSVAMFGGMMRGPGVVGAGVGNGGDVPGNPLFDRHNDIMPQGAMSAVITRDTVTSNAFANGDGGIGGLAAGPGGQIGGEGEPGLDAINGGEGLAGPGGSGGSGVPGDFGLPGDVGGNNKEVASFAEDPIEPEVPSRVPAGLDRVPKKKKPSSSNHHASSESEEDDDGGNDSFPFNFSGRKGTPTYNAFFPIHISSGSSTRSRHRSGSSTAGVPDEDDAGLGGSGSATAIANSFSTGRGGIATSHATSFGDPYLAAMLAKNGLINFRSKPGKSEA</sequence>
<evidence type="ECO:0000313" key="3">
    <source>
        <dbReference type="EMBL" id="VEN57827.1"/>
    </source>
</evidence>
<dbReference type="AlphaFoldDB" id="A0A653DEP0"/>
<feature type="region of interest" description="Disordered" evidence="1">
    <location>
        <begin position="124"/>
        <end position="231"/>
    </location>
</feature>
<organism evidence="3 4">
    <name type="scientific">Callosobruchus maculatus</name>
    <name type="common">Southern cowpea weevil</name>
    <name type="synonym">Pulse bruchid</name>
    <dbReference type="NCBI Taxonomy" id="64391"/>
    <lineage>
        <taxon>Eukaryota</taxon>
        <taxon>Metazoa</taxon>
        <taxon>Ecdysozoa</taxon>
        <taxon>Arthropoda</taxon>
        <taxon>Hexapoda</taxon>
        <taxon>Insecta</taxon>
        <taxon>Pterygota</taxon>
        <taxon>Neoptera</taxon>
        <taxon>Endopterygota</taxon>
        <taxon>Coleoptera</taxon>
        <taxon>Polyphaga</taxon>
        <taxon>Cucujiformia</taxon>
        <taxon>Chrysomeloidea</taxon>
        <taxon>Chrysomelidae</taxon>
        <taxon>Bruchinae</taxon>
        <taxon>Bruchini</taxon>
        <taxon>Callosobruchus</taxon>
    </lineage>
</organism>
<feature type="compositionally biased region" description="Polar residues" evidence="1">
    <location>
        <begin position="279"/>
        <end position="289"/>
    </location>
</feature>
<name>A0A653DEP0_CALMS</name>
<dbReference type="OrthoDB" id="6627608at2759"/>
<keyword evidence="2" id="KW-0732">Signal</keyword>
<gene>
    <name evidence="3" type="ORF">CALMAC_LOCUS16352</name>
</gene>
<evidence type="ECO:0000256" key="1">
    <source>
        <dbReference type="SAM" id="MobiDB-lite"/>
    </source>
</evidence>
<evidence type="ECO:0000256" key="2">
    <source>
        <dbReference type="SAM" id="SignalP"/>
    </source>
</evidence>
<proteinExistence type="predicted"/>
<feature type="region of interest" description="Disordered" evidence="1">
    <location>
        <begin position="247"/>
        <end position="299"/>
    </location>
</feature>
<feature type="compositionally biased region" description="Gly residues" evidence="1">
    <location>
        <begin position="143"/>
        <end position="160"/>
    </location>
</feature>
<keyword evidence="4" id="KW-1185">Reference proteome</keyword>